<protein>
    <submittedName>
        <fullName evidence="2">Nucleotidyl transferase AbiEii/AbiGii toxin family protein</fullName>
    </submittedName>
</protein>
<sequence>MGKTYRTPTDFRAALNRSARSMSKKTGMNVSDLMRIFYFNRLAARVFTLDPDGWLIKGGQALLVRYRGAARLSGDIDLQSAQPGLTQDEARARVLKAAAYDLNDFLRFAPGKYTASSDPDRGGSQYFDVYLGLTRVDGVKVDIAVRRTLSGAPETTPLVSAVDLPWPVDWPTVRLYPLIDHVADKVCALYERHGEGTSSRYRDLADILLISQQEDVNGAAAYQALHQEAAQRRQRGIELTLPDSFQAPGTDWHDKYPNAAALVLGLQGCRTFSEATRAAETFLNPLLDGTVAGNWDSENAAWRLPTSGPTPTSRSTNSASI</sequence>
<gene>
    <name evidence="2" type="ORF">JW592_27925</name>
</gene>
<feature type="region of interest" description="Disordered" evidence="1">
    <location>
        <begin position="300"/>
        <end position="321"/>
    </location>
</feature>
<evidence type="ECO:0000313" key="2">
    <source>
        <dbReference type="EMBL" id="MBO8189251.1"/>
    </source>
</evidence>
<feature type="compositionally biased region" description="Low complexity" evidence="1">
    <location>
        <begin position="305"/>
        <end position="321"/>
    </location>
</feature>
<comment type="caution">
    <text evidence="2">The sequence shown here is derived from an EMBL/GenBank/DDBJ whole genome shotgun (WGS) entry which is preliminary data.</text>
</comment>
<proteinExistence type="predicted"/>
<accession>A0ABS3X1J0</accession>
<dbReference type="InterPro" id="IPR014942">
    <property type="entry name" value="AbiEii"/>
</dbReference>
<evidence type="ECO:0000313" key="3">
    <source>
        <dbReference type="Proteomes" id="UP001518976"/>
    </source>
</evidence>
<reference evidence="2 3" key="1">
    <citation type="submission" date="2021-02" db="EMBL/GenBank/DDBJ databases">
        <title>Streptomyces spirodelae sp. nov., isolated from duckweed.</title>
        <authorList>
            <person name="Saimee Y."/>
            <person name="Duangmal K."/>
        </authorList>
    </citation>
    <scope>NUCLEOTIDE SEQUENCE [LARGE SCALE GENOMIC DNA]</scope>
    <source>
        <strain evidence="2 3">DW4-2</strain>
    </source>
</reference>
<keyword evidence="3" id="KW-1185">Reference proteome</keyword>
<dbReference type="GO" id="GO:0016740">
    <property type="term" value="F:transferase activity"/>
    <property type="evidence" value="ECO:0007669"/>
    <property type="project" value="UniProtKB-KW"/>
</dbReference>
<keyword evidence="2" id="KW-0808">Transferase</keyword>
<dbReference type="Pfam" id="PF08843">
    <property type="entry name" value="AbiEii"/>
    <property type="match status" value="1"/>
</dbReference>
<name>A0ABS3X1J0_9ACTN</name>
<dbReference type="EMBL" id="JAFFZN010000032">
    <property type="protein sequence ID" value="MBO8189251.1"/>
    <property type="molecule type" value="Genomic_DNA"/>
</dbReference>
<dbReference type="Proteomes" id="UP001518976">
    <property type="component" value="Unassembled WGS sequence"/>
</dbReference>
<organism evidence="2 3">
    <name type="scientific">Streptomyces spirodelae</name>
    <dbReference type="NCBI Taxonomy" id="2812904"/>
    <lineage>
        <taxon>Bacteria</taxon>
        <taxon>Bacillati</taxon>
        <taxon>Actinomycetota</taxon>
        <taxon>Actinomycetes</taxon>
        <taxon>Kitasatosporales</taxon>
        <taxon>Streptomycetaceae</taxon>
        <taxon>Streptomyces</taxon>
    </lineage>
</organism>
<evidence type="ECO:0000256" key="1">
    <source>
        <dbReference type="SAM" id="MobiDB-lite"/>
    </source>
</evidence>